<keyword evidence="10" id="KW-0282">Flagellum</keyword>
<comment type="subcellular location">
    <subcellularLocation>
        <location evidence="1 9">Cell membrane</location>
        <topology evidence="1">Multi-pass membrane protein</topology>
    </subcellularLocation>
    <subcellularLocation>
        <location evidence="9">Bacterial flagellum basal body</location>
    </subcellularLocation>
</comment>
<evidence type="ECO:0000256" key="1">
    <source>
        <dbReference type="ARBA" id="ARBA00004651"/>
    </source>
</evidence>
<dbReference type="InterPro" id="IPR006305">
    <property type="entry name" value="FliQ"/>
</dbReference>
<keyword evidence="11" id="KW-1185">Reference proteome</keyword>
<dbReference type="GO" id="GO:0044780">
    <property type="term" value="P:bacterial-type flagellum assembly"/>
    <property type="evidence" value="ECO:0007669"/>
    <property type="project" value="InterPro"/>
</dbReference>
<keyword evidence="6 9" id="KW-1133">Transmembrane helix</keyword>
<dbReference type="GO" id="GO:0009425">
    <property type="term" value="C:bacterial-type flagellum basal body"/>
    <property type="evidence" value="ECO:0007669"/>
    <property type="project" value="UniProtKB-SubCell"/>
</dbReference>
<dbReference type="AlphaFoldDB" id="A0A1Y6CU53"/>
<evidence type="ECO:0000313" key="11">
    <source>
        <dbReference type="Proteomes" id="UP000192923"/>
    </source>
</evidence>
<gene>
    <name evidence="9" type="primary">fliQ</name>
    <name evidence="10" type="ORF">SAMN02949497_1008</name>
</gene>
<feature type="transmembrane region" description="Helical" evidence="9">
    <location>
        <begin position="20"/>
        <end position="39"/>
    </location>
</feature>
<sequence length="89" mass="9667">MNPDMIAELGRQAMTVTVQISAPLLIGTLAVGLVIAVFQAATQINEMTLSFVPKLIIMALTLMFAGTWMLQLLIDYTRGLIRAIPHLIG</sequence>
<dbReference type="Pfam" id="PF01313">
    <property type="entry name" value="Bac_export_3"/>
    <property type="match status" value="1"/>
</dbReference>
<comment type="function">
    <text evidence="9">Role in flagellar biosynthesis.</text>
</comment>
<dbReference type="PANTHER" id="PTHR34040">
    <property type="entry name" value="FLAGELLAR BIOSYNTHETIC PROTEIN FLIQ"/>
    <property type="match status" value="1"/>
</dbReference>
<reference evidence="10 11" key="1">
    <citation type="submission" date="2016-12" db="EMBL/GenBank/DDBJ databases">
        <authorList>
            <person name="Song W.-J."/>
            <person name="Kurnit D.M."/>
        </authorList>
    </citation>
    <scope>NUCLEOTIDE SEQUENCE [LARGE SCALE GENOMIC DNA]</scope>
    <source>
        <strain evidence="10 11">175</strain>
    </source>
</reference>
<name>A0A1Y6CU53_9GAMM</name>
<accession>A0A1Y6CU53</accession>
<evidence type="ECO:0000256" key="5">
    <source>
        <dbReference type="ARBA" id="ARBA00022692"/>
    </source>
</evidence>
<protein>
    <recommendedName>
        <fullName evidence="3 9">Flagellar biosynthetic protein FliQ</fullName>
    </recommendedName>
</protein>
<evidence type="ECO:0000256" key="6">
    <source>
        <dbReference type="ARBA" id="ARBA00022989"/>
    </source>
</evidence>
<evidence type="ECO:0000313" key="10">
    <source>
        <dbReference type="EMBL" id="SMF93720.1"/>
    </source>
</evidence>
<keyword evidence="10" id="KW-0966">Cell projection</keyword>
<dbReference type="RefSeq" id="WP_085210513.1">
    <property type="nucleotide sequence ID" value="NZ_FXAM01000001.1"/>
</dbReference>
<evidence type="ECO:0000256" key="4">
    <source>
        <dbReference type="ARBA" id="ARBA00022475"/>
    </source>
</evidence>
<keyword evidence="4 9" id="KW-1003">Cell membrane</keyword>
<dbReference type="PANTHER" id="PTHR34040:SF2">
    <property type="entry name" value="FLAGELLAR BIOSYNTHETIC PROTEIN FLIQ"/>
    <property type="match status" value="1"/>
</dbReference>
<keyword evidence="7 9" id="KW-0472">Membrane</keyword>
<keyword evidence="8 9" id="KW-0975">Bacterial flagellum</keyword>
<dbReference type="EMBL" id="FXAM01000001">
    <property type="protein sequence ID" value="SMF93720.1"/>
    <property type="molecule type" value="Genomic_DNA"/>
</dbReference>
<dbReference type="GO" id="GO:0005886">
    <property type="term" value="C:plasma membrane"/>
    <property type="evidence" value="ECO:0007669"/>
    <property type="project" value="UniProtKB-SubCell"/>
</dbReference>
<dbReference type="InterPro" id="IPR002191">
    <property type="entry name" value="Bac_export_3"/>
</dbReference>
<evidence type="ECO:0000256" key="9">
    <source>
        <dbReference type="RuleBase" id="RU364090"/>
    </source>
</evidence>
<evidence type="ECO:0000256" key="3">
    <source>
        <dbReference type="ARBA" id="ARBA00021718"/>
    </source>
</evidence>
<evidence type="ECO:0000256" key="7">
    <source>
        <dbReference type="ARBA" id="ARBA00023136"/>
    </source>
</evidence>
<evidence type="ECO:0000256" key="2">
    <source>
        <dbReference type="ARBA" id="ARBA00006156"/>
    </source>
</evidence>
<dbReference type="GO" id="GO:0009306">
    <property type="term" value="P:protein secretion"/>
    <property type="evidence" value="ECO:0007669"/>
    <property type="project" value="InterPro"/>
</dbReference>
<keyword evidence="5 9" id="KW-0812">Transmembrane</keyword>
<keyword evidence="10" id="KW-0969">Cilium</keyword>
<evidence type="ECO:0000256" key="8">
    <source>
        <dbReference type="ARBA" id="ARBA00023143"/>
    </source>
</evidence>
<dbReference type="OrthoDB" id="9806440at2"/>
<organism evidence="10 11">
    <name type="scientific">Methylomagnum ishizawai</name>
    <dbReference type="NCBI Taxonomy" id="1760988"/>
    <lineage>
        <taxon>Bacteria</taxon>
        <taxon>Pseudomonadati</taxon>
        <taxon>Pseudomonadota</taxon>
        <taxon>Gammaproteobacteria</taxon>
        <taxon>Methylococcales</taxon>
        <taxon>Methylococcaceae</taxon>
        <taxon>Methylomagnum</taxon>
    </lineage>
</organism>
<dbReference type="PIRSF" id="PIRSF004669">
    <property type="entry name" value="FliQ"/>
    <property type="match status" value="1"/>
</dbReference>
<proteinExistence type="inferred from homology"/>
<dbReference type="Proteomes" id="UP000192923">
    <property type="component" value="Unassembled WGS sequence"/>
</dbReference>
<dbReference type="NCBIfam" id="TIGR01402">
    <property type="entry name" value="fliQ"/>
    <property type="match status" value="1"/>
</dbReference>
<comment type="similarity">
    <text evidence="2 9">Belongs to the FliQ/MopD/SpaQ family.</text>
</comment>
<feature type="transmembrane region" description="Helical" evidence="9">
    <location>
        <begin position="51"/>
        <end position="74"/>
    </location>
</feature>
<dbReference type="PRINTS" id="PR00952">
    <property type="entry name" value="TYPE3IMQPROT"/>
</dbReference>
<dbReference type="STRING" id="1760988.SAMN02949497_1008"/>